<organism evidence="1 2">
    <name type="scientific">Dreissena polymorpha</name>
    <name type="common">Zebra mussel</name>
    <name type="synonym">Mytilus polymorpha</name>
    <dbReference type="NCBI Taxonomy" id="45954"/>
    <lineage>
        <taxon>Eukaryota</taxon>
        <taxon>Metazoa</taxon>
        <taxon>Spiralia</taxon>
        <taxon>Lophotrochozoa</taxon>
        <taxon>Mollusca</taxon>
        <taxon>Bivalvia</taxon>
        <taxon>Autobranchia</taxon>
        <taxon>Heteroconchia</taxon>
        <taxon>Euheterodonta</taxon>
        <taxon>Imparidentia</taxon>
        <taxon>Neoheterodontei</taxon>
        <taxon>Myida</taxon>
        <taxon>Dreissenoidea</taxon>
        <taxon>Dreissenidae</taxon>
        <taxon>Dreissena</taxon>
    </lineage>
</organism>
<evidence type="ECO:0000313" key="1">
    <source>
        <dbReference type="EMBL" id="KAH3790785.1"/>
    </source>
</evidence>
<gene>
    <name evidence="1" type="ORF">DPMN_168992</name>
</gene>
<proteinExistence type="predicted"/>
<reference evidence="1" key="2">
    <citation type="submission" date="2020-11" db="EMBL/GenBank/DDBJ databases">
        <authorList>
            <person name="McCartney M.A."/>
            <person name="Auch B."/>
            <person name="Kono T."/>
            <person name="Mallez S."/>
            <person name="Becker A."/>
            <person name="Gohl D.M."/>
            <person name="Silverstein K.A.T."/>
            <person name="Koren S."/>
            <person name="Bechman K.B."/>
            <person name="Herman A."/>
            <person name="Abrahante J.E."/>
            <person name="Garbe J."/>
        </authorList>
    </citation>
    <scope>NUCLEOTIDE SEQUENCE</scope>
    <source>
        <strain evidence="1">Duluth1</strain>
        <tissue evidence="1">Whole animal</tissue>
    </source>
</reference>
<dbReference type="AlphaFoldDB" id="A0A9D4F6K9"/>
<name>A0A9D4F6K9_DREPO</name>
<protein>
    <submittedName>
        <fullName evidence="1">Uncharacterized protein</fullName>
    </submittedName>
</protein>
<dbReference type="Proteomes" id="UP000828390">
    <property type="component" value="Unassembled WGS sequence"/>
</dbReference>
<sequence length="138" mass="15136">MDRVDLQTTHEEADVIIPRQVMQAIEEGAVCVKVICDDTDVFVLLLHVYLTMNLTCTVLMGSTSADRTIVDIGATTQKNKAIIPSLLAAHALSGCDTVARLTGIGQIKVIKQLENGLHLDHLSSRMQVLILFCQKQNH</sequence>
<evidence type="ECO:0000313" key="2">
    <source>
        <dbReference type="Proteomes" id="UP000828390"/>
    </source>
</evidence>
<keyword evidence="2" id="KW-1185">Reference proteome</keyword>
<dbReference type="EMBL" id="JAIWYP010000008">
    <property type="protein sequence ID" value="KAH3790785.1"/>
    <property type="molecule type" value="Genomic_DNA"/>
</dbReference>
<accession>A0A9D4F6K9</accession>
<reference evidence="1" key="1">
    <citation type="journal article" date="2019" name="bioRxiv">
        <title>The Genome of the Zebra Mussel, Dreissena polymorpha: A Resource for Invasive Species Research.</title>
        <authorList>
            <person name="McCartney M.A."/>
            <person name="Auch B."/>
            <person name="Kono T."/>
            <person name="Mallez S."/>
            <person name="Zhang Y."/>
            <person name="Obille A."/>
            <person name="Becker A."/>
            <person name="Abrahante J.E."/>
            <person name="Garbe J."/>
            <person name="Badalamenti J.P."/>
            <person name="Herman A."/>
            <person name="Mangelson H."/>
            <person name="Liachko I."/>
            <person name="Sullivan S."/>
            <person name="Sone E.D."/>
            <person name="Koren S."/>
            <person name="Silverstein K.A.T."/>
            <person name="Beckman K.B."/>
            <person name="Gohl D.M."/>
        </authorList>
    </citation>
    <scope>NUCLEOTIDE SEQUENCE</scope>
    <source>
        <strain evidence="1">Duluth1</strain>
        <tissue evidence="1">Whole animal</tissue>
    </source>
</reference>
<comment type="caution">
    <text evidence="1">The sequence shown here is derived from an EMBL/GenBank/DDBJ whole genome shotgun (WGS) entry which is preliminary data.</text>
</comment>